<dbReference type="OrthoDB" id="1306001at2759"/>
<name>A0A2Z6P162_TRISU</name>
<proteinExistence type="predicted"/>
<dbReference type="AlphaFoldDB" id="A0A2Z6P162"/>
<reference evidence="2" key="1">
    <citation type="journal article" date="2017" name="Front. Plant Sci.">
        <title>Climate Clever Clovers: New Paradigm to Reduce the Environmental Footprint of Ruminants by Breeding Low Methanogenic Forages Utilizing Haplotype Variation.</title>
        <authorList>
            <person name="Kaur P."/>
            <person name="Appels R."/>
            <person name="Bayer P.E."/>
            <person name="Keeble-Gagnere G."/>
            <person name="Wang J."/>
            <person name="Hirakawa H."/>
            <person name="Shirasawa K."/>
            <person name="Vercoe P."/>
            <person name="Stefanova K."/>
            <person name="Durmic Z."/>
            <person name="Nichols P."/>
            <person name="Revell C."/>
            <person name="Isobe S.N."/>
            <person name="Edwards D."/>
            <person name="Erskine W."/>
        </authorList>
    </citation>
    <scope>NUCLEOTIDE SEQUENCE [LARGE SCALE GENOMIC DNA]</scope>
    <source>
        <strain evidence="2">cv. Daliak</strain>
    </source>
</reference>
<dbReference type="PANTHER" id="PTHR36617">
    <property type="entry name" value="PROTEIN, PUTATIVE-RELATED"/>
    <property type="match status" value="1"/>
</dbReference>
<protein>
    <recommendedName>
        <fullName evidence="3">Reverse transcriptase zinc-binding domain-containing protein</fullName>
    </recommendedName>
</protein>
<dbReference type="EMBL" id="DF974713">
    <property type="protein sequence ID" value="GAU50211.1"/>
    <property type="molecule type" value="Genomic_DNA"/>
</dbReference>
<evidence type="ECO:0000313" key="1">
    <source>
        <dbReference type="EMBL" id="GAU50211.1"/>
    </source>
</evidence>
<dbReference type="PANTHER" id="PTHR36617:SF16">
    <property type="entry name" value="OS04G0516500 PROTEIN"/>
    <property type="match status" value="1"/>
</dbReference>
<dbReference type="Proteomes" id="UP000242715">
    <property type="component" value="Unassembled WGS sequence"/>
</dbReference>
<organism evidence="1 2">
    <name type="scientific">Trifolium subterraneum</name>
    <name type="common">Subterranean clover</name>
    <dbReference type="NCBI Taxonomy" id="3900"/>
    <lineage>
        <taxon>Eukaryota</taxon>
        <taxon>Viridiplantae</taxon>
        <taxon>Streptophyta</taxon>
        <taxon>Embryophyta</taxon>
        <taxon>Tracheophyta</taxon>
        <taxon>Spermatophyta</taxon>
        <taxon>Magnoliopsida</taxon>
        <taxon>eudicotyledons</taxon>
        <taxon>Gunneridae</taxon>
        <taxon>Pentapetalae</taxon>
        <taxon>rosids</taxon>
        <taxon>fabids</taxon>
        <taxon>Fabales</taxon>
        <taxon>Fabaceae</taxon>
        <taxon>Papilionoideae</taxon>
        <taxon>50 kb inversion clade</taxon>
        <taxon>NPAAA clade</taxon>
        <taxon>Hologalegina</taxon>
        <taxon>IRL clade</taxon>
        <taxon>Trifolieae</taxon>
        <taxon>Trifolium</taxon>
    </lineage>
</organism>
<evidence type="ECO:0008006" key="3">
    <source>
        <dbReference type="Google" id="ProtNLM"/>
    </source>
</evidence>
<keyword evidence="2" id="KW-1185">Reference proteome</keyword>
<sequence length="187" mass="22351">MSSWVTREWEWELRWKTDLDMQDQDLLNDLMESLRQVRFSTIGNGTSTSFWFDRWVDGVPLRTRYQSLFQASDQCLDRVADMGSWVTGEWEWELRWKTDLDMQDQDLLNDLMESLRQVHFSTTEDEWCWRHEPSGLFSVKSAYLVLEDGARLQRTLPVIDFVNLARVWDSWAASKVIVFSWQLLQDI</sequence>
<gene>
    <name evidence="1" type="ORF">TSUD_408940</name>
</gene>
<accession>A0A2Z6P162</accession>
<evidence type="ECO:0000313" key="2">
    <source>
        <dbReference type="Proteomes" id="UP000242715"/>
    </source>
</evidence>